<feature type="signal peptide" evidence="1">
    <location>
        <begin position="1"/>
        <end position="18"/>
    </location>
</feature>
<feature type="domain" description="Ice-binding protein C-terminal" evidence="2">
    <location>
        <begin position="197"/>
        <end position="222"/>
    </location>
</feature>
<gene>
    <name evidence="3" type="ORF">RC54_04230</name>
</gene>
<sequence>MKALIAAILLVASSIAVAAPGGHNGGGGSGNSGSSGGSTLVTPSVADVTLDGQQASSFTVASGNAQGGPNGDSSLFSSAFGGGNWNLLSKFGSTGTLSGASSSVLGSTFTVSMNLGSDSTSGTWSITSSKSLQMDLVLGIHAGGYTGSFLFDNLVLNAGQTKSGTFVINWTNNGNQVPAFSNLTMFSANASLHNVAPVPEPSTYAMLLAGLALVGWMAWRRRSKLADPALLAAA</sequence>
<dbReference type="RefSeq" id="WP_061789223.1">
    <property type="nucleotide sequence ID" value="NZ_CP024996.1"/>
</dbReference>
<evidence type="ECO:0000313" key="4">
    <source>
        <dbReference type="Proteomes" id="UP000269199"/>
    </source>
</evidence>
<protein>
    <submittedName>
        <fullName evidence="3">PEP-CTERM sorting domain-containing protein</fullName>
    </submittedName>
</protein>
<accession>A0AAD0XFW6</accession>
<evidence type="ECO:0000313" key="3">
    <source>
        <dbReference type="EMBL" id="AYR23074.1"/>
    </source>
</evidence>
<proteinExistence type="predicted"/>
<reference evidence="3 4" key="1">
    <citation type="submission" date="2017-11" db="EMBL/GenBank/DDBJ databases">
        <title>Complete genome sequence of Herbaspirillum rubrisubalbicans DSM 11543.</title>
        <authorList>
            <person name="Chen M."/>
            <person name="An Q."/>
        </authorList>
    </citation>
    <scope>NUCLEOTIDE SEQUENCE [LARGE SCALE GENOMIC DNA]</scope>
    <source>
        <strain evidence="3 4">DSM 11543</strain>
    </source>
</reference>
<evidence type="ECO:0000259" key="2">
    <source>
        <dbReference type="Pfam" id="PF07589"/>
    </source>
</evidence>
<keyword evidence="1" id="KW-0732">Signal</keyword>
<evidence type="ECO:0000256" key="1">
    <source>
        <dbReference type="SAM" id="SignalP"/>
    </source>
</evidence>
<organism evidence="3 4">
    <name type="scientific">Herbaspirillum rubrisubalbicans</name>
    <dbReference type="NCBI Taxonomy" id="80842"/>
    <lineage>
        <taxon>Bacteria</taxon>
        <taxon>Pseudomonadati</taxon>
        <taxon>Pseudomonadota</taxon>
        <taxon>Betaproteobacteria</taxon>
        <taxon>Burkholderiales</taxon>
        <taxon>Oxalobacteraceae</taxon>
        <taxon>Herbaspirillum</taxon>
    </lineage>
</organism>
<dbReference type="AlphaFoldDB" id="A0AAD0XFW6"/>
<name>A0AAD0XFW6_9BURK</name>
<feature type="chain" id="PRO_5042217244" evidence="1">
    <location>
        <begin position="19"/>
        <end position="234"/>
    </location>
</feature>
<dbReference type="EMBL" id="CP024996">
    <property type="protein sequence ID" value="AYR23074.1"/>
    <property type="molecule type" value="Genomic_DNA"/>
</dbReference>
<dbReference type="Proteomes" id="UP000269199">
    <property type="component" value="Chromosome"/>
</dbReference>
<dbReference type="NCBIfam" id="TIGR02595">
    <property type="entry name" value="PEP_CTERM"/>
    <property type="match status" value="1"/>
</dbReference>
<dbReference type="InterPro" id="IPR013424">
    <property type="entry name" value="Ice-binding_C"/>
</dbReference>
<dbReference type="Pfam" id="PF07589">
    <property type="entry name" value="PEP-CTERM"/>
    <property type="match status" value="1"/>
</dbReference>